<dbReference type="Pfam" id="PF23760">
    <property type="entry name" value="Beta-prop_DCAF12"/>
    <property type="match status" value="2"/>
</dbReference>
<gene>
    <name evidence="6" type="ORF">K457DRAFT_130775</name>
</gene>
<sequence>MPILKLPFFLAAKDRKQDWSYNSSAPAVNPSPVLGPLRKREYQTRQQQIRQGTPRRIGCPTRSQDEFPIYEHRNISPISPESNSATRPASRTSSRPKGSGSTSRATPLSNNPTHPLSSSSPPSSMTSSFYFPSPKAYNNSPEIGSPDSDMDWTASPTSSSGRGSTASSMSSFSLSSGSYSKGFMMMSYAMGYGGSSIPNASTLPSLTNSHLSVAQIGGAGRRMSTPSISTSKSRRDSTEVAPTLPSSSASSCRSSSMAPRPTSALSTSRTWVASMPSSSSMISADEENGYYNVEQSSPVSPQLYGHVQTNKMTEYVSSRVPTIITEREYDVEGYDKVFAVTWLNSEEVLMGTKCNKLIVLNTRTNKRVHLGRTEECLEENSTSVLSRLGDMAAEREGGLFSGSLSKRPVKSGGSPRSSGNGGITSSLERGLRFLNSGRRSSTPSFTTITSNQQGANRVMTVFPPSPNFNANVNPTMPAAAVPTTNQETAVNYTSTNGTTTANTNTNTDPFLSGLMHGIAAASTSAGVRSLSINPSRTLLAIGAGEPFQVTIYSIPEYEPVGIMYGHADLVFSLTWVTDTVLVSGSRDGSMRVWSMDSPVMATLPSVNVPIEVRFPVLSREEEATKVRDLSLNKGTGQLMTLTTEGYVKLWDRESYIQISKLKLLRSTETVCLTSNADANLFAVGSQSHITIIDPRTSGLVHETESCDEGWGVRALDFKSHIITTGGGFGRLGYYDLRAQRYLDGFDNGPSNRRYQDIGAGWLNRDTTYAGSISGITIRNAVYTMQYDSTGTRLFAAGGPLQLGLCGSYAGLWS</sequence>
<feature type="compositionally biased region" description="Low complexity" evidence="4">
    <location>
        <begin position="155"/>
        <end position="171"/>
    </location>
</feature>
<feature type="domain" description="DDB1- and CUL4-associated factor 12 beta-propeller" evidence="5">
    <location>
        <begin position="321"/>
        <end position="369"/>
    </location>
</feature>
<dbReference type="AlphaFoldDB" id="A0A197JDG1"/>
<feature type="compositionally biased region" description="Basic and acidic residues" evidence="4">
    <location>
        <begin position="63"/>
        <end position="74"/>
    </location>
</feature>
<dbReference type="Proteomes" id="UP000078512">
    <property type="component" value="Unassembled WGS sequence"/>
</dbReference>
<feature type="region of interest" description="Disordered" evidence="4">
    <location>
        <begin position="18"/>
        <end position="171"/>
    </location>
</feature>
<feature type="compositionally biased region" description="Low complexity" evidence="4">
    <location>
        <begin position="84"/>
        <end position="96"/>
    </location>
</feature>
<evidence type="ECO:0000313" key="7">
    <source>
        <dbReference type="Proteomes" id="UP000078512"/>
    </source>
</evidence>
<feature type="compositionally biased region" description="Low complexity" evidence="4">
    <location>
        <begin position="246"/>
        <end position="256"/>
    </location>
</feature>
<protein>
    <submittedName>
        <fullName evidence="6">WD40 repeat-like protein</fullName>
    </submittedName>
</protein>
<organism evidence="6 7">
    <name type="scientific">Linnemannia elongata AG-77</name>
    <dbReference type="NCBI Taxonomy" id="1314771"/>
    <lineage>
        <taxon>Eukaryota</taxon>
        <taxon>Fungi</taxon>
        <taxon>Fungi incertae sedis</taxon>
        <taxon>Mucoromycota</taxon>
        <taxon>Mortierellomycotina</taxon>
        <taxon>Mortierellomycetes</taxon>
        <taxon>Mortierellales</taxon>
        <taxon>Mortierellaceae</taxon>
        <taxon>Linnemannia</taxon>
    </lineage>
</organism>
<dbReference type="PANTHER" id="PTHR19857">
    <property type="entry name" value="MITOCHONDRIAL DIVISION PROTEIN 1-RELATED"/>
    <property type="match status" value="1"/>
</dbReference>
<dbReference type="STRING" id="1314771.A0A197JDG1"/>
<feature type="repeat" description="WD" evidence="3">
    <location>
        <begin position="563"/>
        <end position="597"/>
    </location>
</feature>
<dbReference type="EMBL" id="KV442128">
    <property type="protein sequence ID" value="OAQ23167.1"/>
    <property type="molecule type" value="Genomic_DNA"/>
</dbReference>
<evidence type="ECO:0000313" key="6">
    <source>
        <dbReference type="EMBL" id="OAQ23167.1"/>
    </source>
</evidence>
<keyword evidence="7" id="KW-1185">Reference proteome</keyword>
<dbReference type="SMART" id="SM00320">
    <property type="entry name" value="WD40"/>
    <property type="match status" value="3"/>
</dbReference>
<feature type="compositionally biased region" description="Low complexity" evidence="4">
    <location>
        <begin position="107"/>
        <end position="134"/>
    </location>
</feature>
<feature type="region of interest" description="Disordered" evidence="4">
    <location>
        <begin position="214"/>
        <end position="270"/>
    </location>
</feature>
<dbReference type="InterPro" id="IPR015943">
    <property type="entry name" value="WD40/YVTN_repeat-like_dom_sf"/>
</dbReference>
<name>A0A197JDG1_9FUNG</name>
<dbReference type="PANTHER" id="PTHR19857:SF8">
    <property type="entry name" value="ANGIO-ASSOCIATED MIGRATORY CELL PROTEIN"/>
    <property type="match status" value="1"/>
</dbReference>
<dbReference type="PROSITE" id="PS50082">
    <property type="entry name" value="WD_REPEATS_2"/>
    <property type="match status" value="1"/>
</dbReference>
<evidence type="ECO:0000256" key="2">
    <source>
        <dbReference type="ARBA" id="ARBA00022737"/>
    </source>
</evidence>
<dbReference type="PROSITE" id="PS50294">
    <property type="entry name" value="WD_REPEATS_REGION"/>
    <property type="match status" value="1"/>
</dbReference>
<feature type="region of interest" description="Disordered" evidence="4">
    <location>
        <begin position="399"/>
        <end position="426"/>
    </location>
</feature>
<evidence type="ECO:0000256" key="3">
    <source>
        <dbReference type="PROSITE-ProRule" id="PRU00221"/>
    </source>
</evidence>
<keyword evidence="2" id="KW-0677">Repeat</keyword>
<dbReference type="SUPFAM" id="SSF50978">
    <property type="entry name" value="WD40 repeat-like"/>
    <property type="match status" value="1"/>
</dbReference>
<feature type="domain" description="DDB1- and CUL4-associated factor 12 beta-propeller" evidence="5">
    <location>
        <begin position="513"/>
        <end position="813"/>
    </location>
</feature>
<dbReference type="Gene3D" id="2.130.10.10">
    <property type="entry name" value="YVTN repeat-like/Quinoprotein amine dehydrogenase"/>
    <property type="match status" value="2"/>
</dbReference>
<evidence type="ECO:0000256" key="1">
    <source>
        <dbReference type="ARBA" id="ARBA00022574"/>
    </source>
</evidence>
<keyword evidence="1 3" id="KW-0853">WD repeat</keyword>
<dbReference type="InterPro" id="IPR051179">
    <property type="entry name" value="WD_repeat_multifunction"/>
</dbReference>
<dbReference type="OrthoDB" id="10251741at2759"/>
<evidence type="ECO:0000259" key="5">
    <source>
        <dbReference type="Pfam" id="PF23760"/>
    </source>
</evidence>
<accession>A0A197JDG1</accession>
<dbReference type="InterPro" id="IPR036322">
    <property type="entry name" value="WD40_repeat_dom_sf"/>
</dbReference>
<dbReference type="InterPro" id="IPR056151">
    <property type="entry name" value="Beta-prop_DCAF12"/>
</dbReference>
<dbReference type="InterPro" id="IPR001680">
    <property type="entry name" value="WD40_rpt"/>
</dbReference>
<evidence type="ECO:0000256" key="4">
    <source>
        <dbReference type="SAM" id="MobiDB-lite"/>
    </source>
</evidence>
<proteinExistence type="predicted"/>
<reference evidence="6 7" key="1">
    <citation type="submission" date="2016-05" db="EMBL/GenBank/DDBJ databases">
        <title>Genome sequencing reveals origins of a unique bacterial endosymbiosis in the earliest lineages of terrestrial Fungi.</title>
        <authorList>
            <consortium name="DOE Joint Genome Institute"/>
            <person name="Uehling J."/>
            <person name="Gryganskyi A."/>
            <person name="Hameed K."/>
            <person name="Tschaplinski T."/>
            <person name="Misztal P."/>
            <person name="Wu S."/>
            <person name="Desiro A."/>
            <person name="Vande Pol N."/>
            <person name="Du Z.-Y."/>
            <person name="Zienkiewicz A."/>
            <person name="Zienkiewicz K."/>
            <person name="Morin E."/>
            <person name="Tisserant E."/>
            <person name="Splivallo R."/>
            <person name="Hainaut M."/>
            <person name="Henrissat B."/>
            <person name="Ohm R."/>
            <person name="Kuo A."/>
            <person name="Yan J."/>
            <person name="Lipzen A."/>
            <person name="Nolan M."/>
            <person name="Labutti K."/>
            <person name="Barry K."/>
            <person name="Goldstein A."/>
            <person name="Labbe J."/>
            <person name="Schadt C."/>
            <person name="Tuskan G."/>
            <person name="Grigoriev I."/>
            <person name="Martin F."/>
            <person name="Vilgalys R."/>
            <person name="Bonito G."/>
        </authorList>
    </citation>
    <scope>NUCLEOTIDE SEQUENCE [LARGE SCALE GENOMIC DNA]</scope>
    <source>
        <strain evidence="6 7">AG-77</strain>
    </source>
</reference>